<dbReference type="RefSeq" id="XP_010914876.1">
    <property type="nucleotide sequence ID" value="XM_010916574.2"/>
</dbReference>
<dbReference type="PANTHER" id="PTHR47480:SF5">
    <property type="entry name" value="EG45-LIKE DOMAIN CONTAINING PROTEIN"/>
    <property type="match status" value="1"/>
</dbReference>
<dbReference type="InterPro" id="IPR036908">
    <property type="entry name" value="RlpA-like_sf"/>
</dbReference>
<dbReference type="KEGG" id="egu:105040169"/>
<keyword evidence="1" id="KW-0732">Signal</keyword>
<dbReference type="SMART" id="SM00837">
    <property type="entry name" value="DPBB_1"/>
    <property type="match status" value="1"/>
</dbReference>
<dbReference type="Gene3D" id="2.40.40.10">
    <property type="entry name" value="RlpA-like domain"/>
    <property type="match status" value="1"/>
</dbReference>
<feature type="signal peptide" evidence="1">
    <location>
        <begin position="1"/>
        <end position="25"/>
    </location>
</feature>
<feature type="chain" id="PRO_5026684373" evidence="1">
    <location>
        <begin position="26"/>
        <end position="139"/>
    </location>
</feature>
<proteinExistence type="predicted"/>
<feature type="domain" description="Expansin-like EG45" evidence="2">
    <location>
        <begin position="33"/>
        <end position="139"/>
    </location>
</feature>
<reference evidence="4" key="1">
    <citation type="submission" date="2025-08" db="UniProtKB">
        <authorList>
            <consortium name="RefSeq"/>
        </authorList>
    </citation>
    <scope>IDENTIFICATION</scope>
</reference>
<dbReference type="Proteomes" id="UP000504607">
    <property type="component" value="Chromosome 3"/>
</dbReference>
<dbReference type="InterPro" id="IPR007112">
    <property type="entry name" value="Expansin/allergen_DPBB_dom"/>
</dbReference>
<dbReference type="InParanoid" id="A0A6I9QXN0"/>
<dbReference type="InterPro" id="IPR009009">
    <property type="entry name" value="RlpA-like_DPBB"/>
</dbReference>
<gene>
    <name evidence="4" type="primary">LOC105040169</name>
</gene>
<name>A0A6I9QXN0_ELAGV</name>
<keyword evidence="3" id="KW-1185">Reference proteome</keyword>
<dbReference type="PROSITE" id="PS50842">
    <property type="entry name" value="EXPANSIN_EG45"/>
    <property type="match status" value="1"/>
</dbReference>
<protein>
    <submittedName>
        <fullName evidence="4">EG45-like domain containing protein</fullName>
    </submittedName>
</protein>
<dbReference type="CDD" id="cd22269">
    <property type="entry name" value="DPBB_EG45-like"/>
    <property type="match status" value="1"/>
</dbReference>
<dbReference type="AlphaFoldDB" id="A0A6I9QXN0"/>
<evidence type="ECO:0000313" key="3">
    <source>
        <dbReference type="Proteomes" id="UP000504607"/>
    </source>
</evidence>
<evidence type="ECO:0000313" key="4">
    <source>
        <dbReference type="RefSeq" id="XP_010914876.1"/>
    </source>
</evidence>
<accession>A0A6I9QXN0</accession>
<evidence type="ECO:0000259" key="2">
    <source>
        <dbReference type="PROSITE" id="PS50842"/>
    </source>
</evidence>
<sequence length="139" mass="15099">MVFLPSPMRLAVIATLLGLQLFYQAFQVRCDVGTAMSYGPPYTPTKCDGYSQGQFPPSNMFAAVSGGLWDNGAACGRTYRLRCLSGINRPCKNGNIVVVVVDECQMSNPCPANLLLSREAFGAVSRYSDGKINVEYTQI</sequence>
<evidence type="ECO:0000256" key="1">
    <source>
        <dbReference type="SAM" id="SignalP"/>
    </source>
</evidence>
<dbReference type="OrthoDB" id="587249at2759"/>
<dbReference type="Pfam" id="PF03330">
    <property type="entry name" value="DPBB_1"/>
    <property type="match status" value="1"/>
</dbReference>
<dbReference type="GeneID" id="105040169"/>
<dbReference type="SUPFAM" id="SSF50685">
    <property type="entry name" value="Barwin-like endoglucanases"/>
    <property type="match status" value="1"/>
</dbReference>
<organism evidence="3 4">
    <name type="scientific">Elaeis guineensis var. tenera</name>
    <name type="common">Oil palm</name>
    <dbReference type="NCBI Taxonomy" id="51953"/>
    <lineage>
        <taxon>Eukaryota</taxon>
        <taxon>Viridiplantae</taxon>
        <taxon>Streptophyta</taxon>
        <taxon>Embryophyta</taxon>
        <taxon>Tracheophyta</taxon>
        <taxon>Spermatophyta</taxon>
        <taxon>Magnoliopsida</taxon>
        <taxon>Liliopsida</taxon>
        <taxon>Arecaceae</taxon>
        <taxon>Arecoideae</taxon>
        <taxon>Cocoseae</taxon>
        <taxon>Elaeidinae</taxon>
        <taxon>Elaeis</taxon>
    </lineage>
</organism>
<dbReference type="PANTHER" id="PTHR47480">
    <property type="entry name" value="EG45-LIKE DOMAIN CONTAINING PROTEIN"/>
    <property type="match status" value="1"/>
</dbReference>